<dbReference type="RefSeq" id="WP_187529721.1">
    <property type="nucleotide sequence ID" value="NZ_CP060724.1"/>
</dbReference>
<keyword evidence="3" id="KW-1185">Reference proteome</keyword>
<protein>
    <recommendedName>
        <fullName evidence="4">WxL domain-containing protein</fullName>
    </recommendedName>
</protein>
<gene>
    <name evidence="2" type="ORF">H9L19_03270</name>
</gene>
<dbReference type="KEGG" id="wdi:H9L19_03270"/>
<proteinExistence type="predicted"/>
<evidence type="ECO:0000313" key="2">
    <source>
        <dbReference type="EMBL" id="QNN75893.1"/>
    </source>
</evidence>
<reference evidence="2 3" key="1">
    <citation type="submission" date="2020-08" db="EMBL/GenBank/DDBJ databases">
        <title>Genome sequence of Weissella diestrammenae KACC 16890T.</title>
        <authorList>
            <person name="Hyun D.-W."/>
            <person name="Bae J.-W."/>
        </authorList>
    </citation>
    <scope>NUCLEOTIDE SEQUENCE [LARGE SCALE GENOMIC DNA]</scope>
    <source>
        <strain evidence="2 3">KACC 16890</strain>
    </source>
</reference>
<evidence type="ECO:0000256" key="1">
    <source>
        <dbReference type="SAM" id="SignalP"/>
    </source>
</evidence>
<evidence type="ECO:0000313" key="3">
    <source>
        <dbReference type="Proteomes" id="UP000515800"/>
    </source>
</evidence>
<feature type="chain" id="PRO_5028876139" description="WxL domain-containing protein" evidence="1">
    <location>
        <begin position="20"/>
        <end position="177"/>
    </location>
</feature>
<name>A0A7G9T718_9LACO</name>
<feature type="signal peptide" evidence="1">
    <location>
        <begin position="1"/>
        <end position="19"/>
    </location>
</feature>
<organism evidence="2 3">
    <name type="scientific">Weissella diestrammenae</name>
    <dbReference type="NCBI Taxonomy" id="1162633"/>
    <lineage>
        <taxon>Bacteria</taxon>
        <taxon>Bacillati</taxon>
        <taxon>Bacillota</taxon>
        <taxon>Bacilli</taxon>
        <taxon>Lactobacillales</taxon>
        <taxon>Lactobacillaceae</taxon>
        <taxon>Weissella</taxon>
    </lineage>
</organism>
<accession>A0A7G9T718</accession>
<evidence type="ECO:0008006" key="4">
    <source>
        <dbReference type="Google" id="ProtNLM"/>
    </source>
</evidence>
<dbReference type="AlphaFoldDB" id="A0A7G9T718"/>
<dbReference type="Proteomes" id="UP000515800">
    <property type="component" value="Chromosome"/>
</dbReference>
<sequence>MKKLKVVTLSLTTLLTVSALTPLTIYGEAITSIKSNGKVTFTNNNTELTFQGEAGNVDFGSINLSSWGEPKGNLASGLIRVNDGRESHAGHFGITVEQSGNWNTNEIAKETMPIYFGDSSIASDQITFRSNSEDKKGLTTYSYTADEFKLHLPTTGTLTIGSKESELTWRLNNTYSE</sequence>
<dbReference type="EMBL" id="CP060724">
    <property type="protein sequence ID" value="QNN75893.1"/>
    <property type="molecule type" value="Genomic_DNA"/>
</dbReference>
<keyword evidence="1" id="KW-0732">Signal</keyword>